<evidence type="ECO:0000256" key="1">
    <source>
        <dbReference type="SAM" id="MobiDB-lite"/>
    </source>
</evidence>
<feature type="region of interest" description="Disordered" evidence="1">
    <location>
        <begin position="54"/>
        <end position="119"/>
    </location>
</feature>
<dbReference type="PANTHER" id="PTHR33429">
    <property type="entry name" value="OS02G0708000 PROTEIN-RELATED"/>
    <property type="match status" value="1"/>
</dbReference>
<feature type="compositionally biased region" description="Polar residues" evidence="1">
    <location>
        <begin position="14"/>
        <end position="25"/>
    </location>
</feature>
<comment type="caution">
    <text evidence="3">The sequence shown here is derived from an EMBL/GenBank/DDBJ whole genome shotgun (WGS) entry which is preliminary data.</text>
</comment>
<reference evidence="3 4" key="1">
    <citation type="journal article" date="2018" name="PLoS Genet.">
        <title>Population sequencing reveals clonal diversity and ancestral inbreeding in the grapevine cultivar Chardonnay.</title>
        <authorList>
            <person name="Roach M.J."/>
            <person name="Johnson D.L."/>
            <person name="Bohlmann J."/>
            <person name="van Vuuren H.J."/>
            <person name="Jones S.J."/>
            <person name="Pretorius I.S."/>
            <person name="Schmidt S.A."/>
            <person name="Borneman A.R."/>
        </authorList>
    </citation>
    <scope>NUCLEOTIDE SEQUENCE [LARGE SCALE GENOMIC DNA]</scope>
    <source>
        <strain evidence="4">cv. Chardonnay</strain>
        <tissue evidence="3">Leaf</tissue>
    </source>
</reference>
<proteinExistence type="predicted"/>
<feature type="region of interest" description="Disordered" evidence="1">
    <location>
        <begin position="1"/>
        <end position="25"/>
    </location>
</feature>
<gene>
    <name evidence="3" type="ORF">CK203_016842</name>
</gene>
<evidence type="ECO:0000313" key="3">
    <source>
        <dbReference type="EMBL" id="RVX10418.1"/>
    </source>
</evidence>
<feature type="compositionally biased region" description="Pro residues" evidence="1">
    <location>
        <begin position="1"/>
        <end position="11"/>
    </location>
</feature>
<evidence type="ECO:0000256" key="2">
    <source>
        <dbReference type="SAM" id="Phobius"/>
    </source>
</evidence>
<dbReference type="Proteomes" id="UP000288805">
    <property type="component" value="Unassembled WGS sequence"/>
</dbReference>
<feature type="compositionally biased region" description="Basic and acidic residues" evidence="1">
    <location>
        <begin position="69"/>
        <end position="83"/>
    </location>
</feature>
<accession>A0A438JN74</accession>
<keyword evidence="2" id="KW-1133">Transmembrane helix</keyword>
<dbReference type="KEGG" id="vvi:104879596"/>
<dbReference type="OrthoDB" id="1906668at2759"/>
<feature type="transmembrane region" description="Helical" evidence="2">
    <location>
        <begin position="28"/>
        <end position="48"/>
    </location>
</feature>
<dbReference type="AlphaFoldDB" id="A0A438JN74"/>
<evidence type="ECO:0000313" key="4">
    <source>
        <dbReference type="Proteomes" id="UP000288805"/>
    </source>
</evidence>
<name>A0A438JN74_VITVI</name>
<dbReference type="PANTHER" id="PTHR33429:SF7">
    <property type="entry name" value="OS02G0708000 PROTEIN"/>
    <property type="match status" value="1"/>
</dbReference>
<keyword evidence="2" id="KW-0812">Transmembrane</keyword>
<keyword evidence="2" id="KW-0472">Membrane</keyword>
<dbReference type="EMBL" id="QGNW01000034">
    <property type="protein sequence ID" value="RVX10418.1"/>
    <property type="molecule type" value="Genomic_DNA"/>
</dbReference>
<organism evidence="3 4">
    <name type="scientific">Vitis vinifera</name>
    <name type="common">Grape</name>
    <dbReference type="NCBI Taxonomy" id="29760"/>
    <lineage>
        <taxon>Eukaryota</taxon>
        <taxon>Viridiplantae</taxon>
        <taxon>Streptophyta</taxon>
        <taxon>Embryophyta</taxon>
        <taxon>Tracheophyta</taxon>
        <taxon>Spermatophyta</taxon>
        <taxon>Magnoliopsida</taxon>
        <taxon>eudicotyledons</taxon>
        <taxon>Gunneridae</taxon>
        <taxon>Pentapetalae</taxon>
        <taxon>rosids</taxon>
        <taxon>Vitales</taxon>
        <taxon>Vitaceae</taxon>
        <taxon>Viteae</taxon>
        <taxon>Vitis</taxon>
    </lineage>
</organism>
<feature type="compositionally biased region" description="Basic and acidic residues" evidence="1">
    <location>
        <begin position="100"/>
        <end position="113"/>
    </location>
</feature>
<sequence length="119" mass="12979">MSLPQQQPPVIYPNTVTRQPPSHSNGSFGTVFIVLGVIVVISAIACVLGRLCNRRRHHHPNPKQNSAFRPKEPDLEFGFDKGRPTAKPAGNGGPKHNGHRPFENGEIRAENKPTESTAA</sequence>
<protein>
    <submittedName>
        <fullName evidence="3">Uncharacterized protein</fullName>
    </submittedName>
</protein>